<proteinExistence type="predicted"/>
<gene>
    <name evidence="2" type="ORF">WN50_33690</name>
    <name evidence="1" type="ORF">WN50_39710</name>
</gene>
<dbReference type="AlphaFoldDB" id="A0A0J9EWL6"/>
<name>A0A0J9EWL6_9CYAN</name>
<dbReference type="EMBL" id="LATL02000099">
    <property type="protein sequence ID" value="KMW70638.1"/>
    <property type="molecule type" value="Genomic_DNA"/>
</dbReference>
<dbReference type="OrthoDB" id="495606at2"/>
<organism evidence="2 3">
    <name type="scientific">Limnoraphis robusta CS-951</name>
    <dbReference type="NCBI Taxonomy" id="1637645"/>
    <lineage>
        <taxon>Bacteria</taxon>
        <taxon>Bacillati</taxon>
        <taxon>Cyanobacteriota</taxon>
        <taxon>Cyanophyceae</taxon>
        <taxon>Oscillatoriophycideae</taxon>
        <taxon>Oscillatoriales</taxon>
        <taxon>Sirenicapillariaceae</taxon>
        <taxon>Limnoraphis</taxon>
    </lineage>
</organism>
<reference evidence="2 3" key="1">
    <citation type="submission" date="2015-06" db="EMBL/GenBank/DDBJ databases">
        <title>Draft genome assembly of filamentous brackish cyanobacterium Limnoraphis robusta strain CS-951.</title>
        <authorList>
            <person name="Willis A."/>
            <person name="Parks M."/>
            <person name="Burford M.A."/>
        </authorList>
    </citation>
    <scope>NUCLEOTIDE SEQUENCE [LARGE SCALE GENOMIC DNA]</scope>
    <source>
        <strain evidence="2 3">CS-951</strain>
    </source>
</reference>
<accession>A0A0J9EWL6</accession>
<protein>
    <recommendedName>
        <fullName evidence="4">Threonyl-tRNA synthetase</fullName>
    </recommendedName>
</protein>
<evidence type="ECO:0000313" key="2">
    <source>
        <dbReference type="EMBL" id="KMW70638.1"/>
    </source>
</evidence>
<dbReference type="Proteomes" id="UP000033607">
    <property type="component" value="Unassembled WGS sequence"/>
</dbReference>
<evidence type="ECO:0008006" key="4">
    <source>
        <dbReference type="Google" id="ProtNLM"/>
    </source>
</evidence>
<comment type="caution">
    <text evidence="2">The sequence shown here is derived from an EMBL/GenBank/DDBJ whole genome shotgun (WGS) entry which is preliminary data.</text>
</comment>
<evidence type="ECO:0000313" key="1">
    <source>
        <dbReference type="EMBL" id="KMW69881.1"/>
    </source>
</evidence>
<sequence length="63" mass="7328">MVNSTVKQKILKAIEEMPADVTFSDVMERLYFLYKVEQGLKQVEAGDVISHDEAKKRVKTWQQ</sequence>
<evidence type="ECO:0000313" key="3">
    <source>
        <dbReference type="Proteomes" id="UP000033607"/>
    </source>
</evidence>
<dbReference type="EMBL" id="LATL02000354">
    <property type="protein sequence ID" value="KMW69881.1"/>
    <property type="molecule type" value="Genomic_DNA"/>
</dbReference>
<dbReference type="RefSeq" id="WP_046281705.1">
    <property type="nucleotide sequence ID" value="NZ_LATL02000099.1"/>
</dbReference>